<protein>
    <submittedName>
        <fullName evidence="6">MBL fold metallo-hydrolase</fullName>
    </submittedName>
</protein>
<keyword evidence="2" id="KW-0479">Metal-binding</keyword>
<evidence type="ECO:0000313" key="7">
    <source>
        <dbReference type="Proteomes" id="UP000671908"/>
    </source>
</evidence>
<dbReference type="KEGG" id="tpav:HRQ91_02370"/>
<dbReference type="Pfam" id="PF00753">
    <property type="entry name" value="Lactamase_B"/>
    <property type="match status" value="1"/>
</dbReference>
<evidence type="ECO:0000256" key="2">
    <source>
        <dbReference type="ARBA" id="ARBA00022723"/>
    </source>
</evidence>
<dbReference type="InterPro" id="IPR051453">
    <property type="entry name" value="MBL_Glyoxalase_II"/>
</dbReference>
<name>A0A975F3L3_9SPIR</name>
<dbReference type="GO" id="GO:0046872">
    <property type="term" value="F:metal ion binding"/>
    <property type="evidence" value="ECO:0007669"/>
    <property type="project" value="UniProtKB-KW"/>
</dbReference>
<evidence type="ECO:0000313" key="6">
    <source>
        <dbReference type="EMBL" id="QTQ13389.1"/>
    </source>
</evidence>
<dbReference type="CDD" id="cd06262">
    <property type="entry name" value="metallo-hydrolase-like_MBL-fold"/>
    <property type="match status" value="1"/>
</dbReference>
<organism evidence="6 7">
    <name type="scientific">Treponema parvum</name>
    <dbReference type="NCBI Taxonomy" id="138851"/>
    <lineage>
        <taxon>Bacteria</taxon>
        <taxon>Pseudomonadati</taxon>
        <taxon>Spirochaetota</taxon>
        <taxon>Spirochaetia</taxon>
        <taxon>Spirochaetales</taxon>
        <taxon>Treponemataceae</taxon>
        <taxon>Treponema</taxon>
    </lineage>
</organism>
<keyword evidence="3" id="KW-0378">Hydrolase</keyword>
<proteinExistence type="predicted"/>
<dbReference type="GO" id="GO:0016787">
    <property type="term" value="F:hydrolase activity"/>
    <property type="evidence" value="ECO:0007669"/>
    <property type="project" value="UniProtKB-KW"/>
</dbReference>
<comment type="cofactor">
    <cofactor evidence="1">
        <name>Zn(2+)</name>
        <dbReference type="ChEBI" id="CHEBI:29105"/>
    </cofactor>
</comment>
<dbReference type="InterPro" id="IPR001279">
    <property type="entry name" value="Metallo-B-lactamas"/>
</dbReference>
<dbReference type="AlphaFoldDB" id="A0A975F3L3"/>
<sequence length="238" mass="25818">MKTIRTGPIQVNTCIVPLAENFVFIVDPAGCKASGDATAITDYLAKNFLVPVAVVLTHGHFDHVIGLSAIKEAYPAIKIAIHKDDALSLGQGGVEFHRLCLEPMGGLSLIPFLASLPEADILLNDGDDLGKAFGKEHCLNLCKENTEKAEENFKLLSQWTVIHTPGHTKGSICLYNKTRKELISGDTLFFQSWGRTDLYGGSESAILKSLEHLKQTLPGDTLVYPGHDYSGFPLSQGI</sequence>
<dbReference type="Proteomes" id="UP000671908">
    <property type="component" value="Chromosome"/>
</dbReference>
<reference evidence="6 7" key="1">
    <citation type="journal article" date="2021" name="Microbiol. Resour. Announc.">
        <title>Complete Genome Sequences of Three Human Oral Treponema parvum Isolates.</title>
        <authorList>
            <person name="Zeng H."/>
            <person name="Watt R.M."/>
        </authorList>
    </citation>
    <scope>NUCLEOTIDE SEQUENCE [LARGE SCALE GENOMIC DNA]</scope>
    <source>
        <strain evidence="6 7">ATCC 700770</strain>
    </source>
</reference>
<keyword evidence="4" id="KW-0862">Zinc</keyword>
<evidence type="ECO:0000259" key="5">
    <source>
        <dbReference type="SMART" id="SM00849"/>
    </source>
</evidence>
<dbReference type="RefSeq" id="WP_210120085.1">
    <property type="nucleotide sequence ID" value="NZ_CP054142.1"/>
</dbReference>
<gene>
    <name evidence="6" type="ORF">HRQ91_02370</name>
</gene>
<dbReference type="PANTHER" id="PTHR46233:SF3">
    <property type="entry name" value="HYDROXYACYLGLUTATHIONE HYDROLASE GLOC"/>
    <property type="match status" value="1"/>
</dbReference>
<dbReference type="EMBL" id="CP054142">
    <property type="protein sequence ID" value="QTQ13389.1"/>
    <property type="molecule type" value="Genomic_DNA"/>
</dbReference>
<dbReference type="InterPro" id="IPR036866">
    <property type="entry name" value="RibonucZ/Hydroxyglut_hydro"/>
</dbReference>
<evidence type="ECO:0000256" key="4">
    <source>
        <dbReference type="ARBA" id="ARBA00022833"/>
    </source>
</evidence>
<feature type="domain" description="Metallo-beta-lactamase" evidence="5">
    <location>
        <begin position="10"/>
        <end position="227"/>
    </location>
</feature>
<evidence type="ECO:0000256" key="3">
    <source>
        <dbReference type="ARBA" id="ARBA00022801"/>
    </source>
</evidence>
<keyword evidence="7" id="KW-1185">Reference proteome</keyword>
<dbReference type="SMART" id="SM00849">
    <property type="entry name" value="Lactamase_B"/>
    <property type="match status" value="1"/>
</dbReference>
<dbReference type="PANTHER" id="PTHR46233">
    <property type="entry name" value="HYDROXYACYLGLUTATHIONE HYDROLASE GLOC"/>
    <property type="match status" value="1"/>
</dbReference>
<dbReference type="Gene3D" id="3.60.15.10">
    <property type="entry name" value="Ribonuclease Z/Hydroxyacylglutathione hydrolase-like"/>
    <property type="match status" value="1"/>
</dbReference>
<accession>A0A975F3L3</accession>
<dbReference type="SUPFAM" id="SSF56281">
    <property type="entry name" value="Metallo-hydrolase/oxidoreductase"/>
    <property type="match status" value="1"/>
</dbReference>
<evidence type="ECO:0000256" key="1">
    <source>
        <dbReference type="ARBA" id="ARBA00001947"/>
    </source>
</evidence>